<dbReference type="AlphaFoldDB" id="A0A9D7XN04"/>
<organism evidence="1 2">
    <name type="scientific">Candidatus Opimibacter skivensis</name>
    <dbReference type="NCBI Taxonomy" id="2982028"/>
    <lineage>
        <taxon>Bacteria</taxon>
        <taxon>Pseudomonadati</taxon>
        <taxon>Bacteroidota</taxon>
        <taxon>Saprospiria</taxon>
        <taxon>Saprospirales</taxon>
        <taxon>Saprospiraceae</taxon>
        <taxon>Candidatus Opimibacter</taxon>
    </lineage>
</organism>
<reference evidence="1 2" key="1">
    <citation type="submission" date="2020-10" db="EMBL/GenBank/DDBJ databases">
        <title>Connecting structure to function with the recovery of over 1000 high-quality activated sludge metagenome-assembled genomes encoding full-length rRNA genes using long-read sequencing.</title>
        <authorList>
            <person name="Singleton C.M."/>
            <person name="Petriglieri F."/>
            <person name="Kristensen J.M."/>
            <person name="Kirkegaard R.H."/>
            <person name="Michaelsen T.Y."/>
            <person name="Andersen M.H."/>
            <person name="Karst S.M."/>
            <person name="Dueholm M.S."/>
            <person name="Nielsen P.H."/>
            <person name="Albertsen M."/>
        </authorList>
    </citation>
    <scope>NUCLEOTIDE SEQUENCE [LARGE SCALE GENOMIC DNA]</scope>
    <source>
        <strain evidence="1">Ribe_18-Q3-R11-54_MAXAC.273</strain>
    </source>
</reference>
<dbReference type="Proteomes" id="UP000808337">
    <property type="component" value="Unassembled WGS sequence"/>
</dbReference>
<evidence type="ECO:0000313" key="2">
    <source>
        <dbReference type="Proteomes" id="UP000808337"/>
    </source>
</evidence>
<evidence type="ECO:0000313" key="1">
    <source>
        <dbReference type="EMBL" id="MBK9981730.1"/>
    </source>
</evidence>
<protein>
    <submittedName>
        <fullName evidence="1">Uncharacterized protein</fullName>
    </submittedName>
</protein>
<sequence length="119" mass="14190">MSRDRYTLFQILTTDTILLPEAVIYPWPDPDYFNSQFLAMDVHEDLEDIAEENLSEKAMTQLRQNLPSDGPENTSYYLRQQAKNYYYVGQIRTPQILNAFAWKEFIQAWKRGDFKKKKK</sequence>
<proteinExistence type="predicted"/>
<name>A0A9D7XN04_9BACT</name>
<dbReference type="EMBL" id="JADKGY010000001">
    <property type="protein sequence ID" value="MBK9981730.1"/>
    <property type="molecule type" value="Genomic_DNA"/>
</dbReference>
<gene>
    <name evidence="1" type="ORF">IPP15_04780</name>
</gene>
<accession>A0A9D7XN04</accession>
<comment type="caution">
    <text evidence="1">The sequence shown here is derived from an EMBL/GenBank/DDBJ whole genome shotgun (WGS) entry which is preliminary data.</text>
</comment>